<sequence>MPIIVLFLLGTANFAIHKAVLESGHPLVGTLPAALRARGGRLSLLFEFLMLLASMLLTANGWPTAAWVYGFYSVLNAITGWLLLTERF</sequence>
<protein>
    <submittedName>
        <fullName evidence="2">Uncharacterized protein</fullName>
    </submittedName>
</protein>
<feature type="transmembrane region" description="Helical" evidence="1">
    <location>
        <begin position="66"/>
        <end position="84"/>
    </location>
</feature>
<comment type="caution">
    <text evidence="2">The sequence shown here is derived from an EMBL/GenBank/DDBJ whole genome shotgun (WGS) entry which is preliminary data.</text>
</comment>
<keyword evidence="1" id="KW-0812">Transmembrane</keyword>
<keyword evidence="3" id="KW-1185">Reference proteome</keyword>
<evidence type="ECO:0000256" key="1">
    <source>
        <dbReference type="SAM" id="Phobius"/>
    </source>
</evidence>
<proteinExistence type="predicted"/>
<dbReference type="EMBL" id="JAIGNU010000001">
    <property type="protein sequence ID" value="MBX7501276.1"/>
    <property type="molecule type" value="Genomic_DNA"/>
</dbReference>
<evidence type="ECO:0000313" key="2">
    <source>
        <dbReference type="EMBL" id="MBX7501276.1"/>
    </source>
</evidence>
<organism evidence="2 3">
    <name type="scientific">Qipengyuania mesophila</name>
    <dbReference type="NCBI Taxonomy" id="2867246"/>
    <lineage>
        <taxon>Bacteria</taxon>
        <taxon>Pseudomonadati</taxon>
        <taxon>Pseudomonadota</taxon>
        <taxon>Alphaproteobacteria</taxon>
        <taxon>Sphingomonadales</taxon>
        <taxon>Erythrobacteraceae</taxon>
        <taxon>Qipengyuania</taxon>
    </lineage>
</organism>
<name>A0ABS7JUL1_9SPHN</name>
<keyword evidence="1" id="KW-1133">Transmembrane helix</keyword>
<dbReference type="Proteomes" id="UP000782554">
    <property type="component" value="Unassembled WGS sequence"/>
</dbReference>
<accession>A0ABS7JUL1</accession>
<dbReference type="RefSeq" id="WP_221602368.1">
    <property type="nucleotide sequence ID" value="NZ_JAIGNU010000001.1"/>
</dbReference>
<reference evidence="2 3" key="1">
    <citation type="submission" date="2021-08" db="EMBL/GenBank/DDBJ databases">
        <title>Comparative Genomics Analysis of the Genus Qipengyuania Reveals Extensive Genetic Diversity and Metabolic Versatility, Including the Description of Fifteen Novel Species.</title>
        <authorList>
            <person name="Liu Y."/>
        </authorList>
    </citation>
    <scope>NUCLEOTIDE SEQUENCE [LARGE SCALE GENOMIC DNA]</scope>
    <source>
        <strain evidence="2 3">YG27</strain>
    </source>
</reference>
<keyword evidence="1" id="KW-0472">Membrane</keyword>
<evidence type="ECO:0000313" key="3">
    <source>
        <dbReference type="Proteomes" id="UP000782554"/>
    </source>
</evidence>
<gene>
    <name evidence="2" type="ORF">K3181_07465</name>
</gene>